<gene>
    <name evidence="3" type="ORF">EKH80_14995</name>
</gene>
<reference evidence="3 4" key="1">
    <citation type="submission" date="2018-12" db="EMBL/GenBank/DDBJ databases">
        <title>Dyella dinghuensis sp. nov. DHOA06 and Dyella choica sp. nov. 4M-K27, isolated from forest soil.</title>
        <authorList>
            <person name="Qiu L.-H."/>
            <person name="Gao Z.-H."/>
        </authorList>
    </citation>
    <scope>NUCLEOTIDE SEQUENCE [LARGE SCALE GENOMIC DNA]</scope>
    <source>
        <strain evidence="3 4">4M-K27</strain>
    </source>
</reference>
<protein>
    <recommendedName>
        <fullName evidence="2">YCII-related domain-containing protein</fullName>
    </recommendedName>
</protein>
<dbReference type="InterPro" id="IPR011008">
    <property type="entry name" value="Dimeric_a/b-barrel"/>
</dbReference>
<dbReference type="AlphaFoldDB" id="A0A3S0Q3Q1"/>
<keyword evidence="4" id="KW-1185">Reference proteome</keyword>
<dbReference type="OrthoDB" id="6928805at2"/>
<comment type="similarity">
    <text evidence="1">Belongs to the YciI family.</text>
</comment>
<sequence length="100" mass="11356">MRHFFCKLHVPRATFPVDITPEERALMRAHADYWREQMSKGHVVVFGPVMDPASPYGILVMQLPDDLAPERLVDADPVMKAECGFRFDVHPMQAVLPQPG</sequence>
<dbReference type="InterPro" id="IPR005545">
    <property type="entry name" value="YCII"/>
</dbReference>
<dbReference type="Proteomes" id="UP000274358">
    <property type="component" value="Unassembled WGS sequence"/>
</dbReference>
<organism evidence="3 4">
    <name type="scientific">Dyella choica</name>
    <dbReference type="NCBI Taxonomy" id="1927959"/>
    <lineage>
        <taxon>Bacteria</taxon>
        <taxon>Pseudomonadati</taxon>
        <taxon>Pseudomonadota</taxon>
        <taxon>Gammaproteobacteria</taxon>
        <taxon>Lysobacterales</taxon>
        <taxon>Rhodanobacteraceae</taxon>
        <taxon>Dyella</taxon>
    </lineage>
</organism>
<proteinExistence type="inferred from homology"/>
<accession>A0A3S0Q3Q1</accession>
<dbReference type="Pfam" id="PF03795">
    <property type="entry name" value="YCII"/>
    <property type="match status" value="1"/>
</dbReference>
<evidence type="ECO:0000313" key="3">
    <source>
        <dbReference type="EMBL" id="RUL73624.1"/>
    </source>
</evidence>
<evidence type="ECO:0000313" key="4">
    <source>
        <dbReference type="Proteomes" id="UP000274358"/>
    </source>
</evidence>
<comment type="caution">
    <text evidence="3">The sequence shown here is derived from an EMBL/GenBank/DDBJ whole genome shotgun (WGS) entry which is preliminary data.</text>
</comment>
<dbReference type="RefSeq" id="WP_126685586.1">
    <property type="nucleotide sequence ID" value="NZ_RYYV01000011.1"/>
</dbReference>
<evidence type="ECO:0000256" key="1">
    <source>
        <dbReference type="ARBA" id="ARBA00007689"/>
    </source>
</evidence>
<dbReference type="SUPFAM" id="SSF54909">
    <property type="entry name" value="Dimeric alpha+beta barrel"/>
    <property type="match status" value="1"/>
</dbReference>
<evidence type="ECO:0000259" key="2">
    <source>
        <dbReference type="Pfam" id="PF03795"/>
    </source>
</evidence>
<dbReference type="EMBL" id="RYYV01000011">
    <property type="protein sequence ID" value="RUL73624.1"/>
    <property type="molecule type" value="Genomic_DNA"/>
</dbReference>
<feature type="domain" description="YCII-related" evidence="2">
    <location>
        <begin position="21"/>
        <end position="92"/>
    </location>
</feature>
<name>A0A3S0Q3Q1_9GAMM</name>